<sequence>MMVEVDWSRWRRTRAGYELIPPAGCPRGHRWTLDGPGRPRQRSVTCSCTTARHHLVWVCPACGTYCAEGCTDVDLWAGSTVPAGVGRERRAALAPRREPDTRT</sequence>
<evidence type="ECO:0000313" key="2">
    <source>
        <dbReference type="Proteomes" id="UP000663937"/>
    </source>
</evidence>
<dbReference type="AlphaFoldDB" id="A0A8A4ZKB0"/>
<dbReference type="Proteomes" id="UP000663937">
    <property type="component" value="Chromosome"/>
</dbReference>
<gene>
    <name evidence="1" type="ORF">J4E96_08480</name>
</gene>
<dbReference type="EMBL" id="CP071868">
    <property type="protein sequence ID" value="QTE30946.1"/>
    <property type="molecule type" value="Genomic_DNA"/>
</dbReference>
<organism evidence="1 2">
    <name type="scientific">Pengzhenrongella sicca</name>
    <dbReference type="NCBI Taxonomy" id="2819238"/>
    <lineage>
        <taxon>Bacteria</taxon>
        <taxon>Bacillati</taxon>
        <taxon>Actinomycetota</taxon>
        <taxon>Actinomycetes</taxon>
        <taxon>Micrococcales</taxon>
        <taxon>Pengzhenrongella</taxon>
    </lineage>
</organism>
<reference evidence="1" key="1">
    <citation type="submission" date="2021-03" db="EMBL/GenBank/DDBJ databases">
        <title>Pengzhenrongella sicca gen. nov., sp. nov., a new member of suborder Micrococcineae isolated from High-Arctic tundra soil.</title>
        <authorList>
            <person name="Peng F."/>
        </authorList>
    </citation>
    <scope>NUCLEOTIDE SEQUENCE</scope>
    <source>
        <strain evidence="1">LRZ-2</strain>
    </source>
</reference>
<proteinExistence type="predicted"/>
<protein>
    <submittedName>
        <fullName evidence="1">Uncharacterized protein</fullName>
    </submittedName>
</protein>
<dbReference type="KEGG" id="psic:J4E96_08480"/>
<name>A0A8A4ZKB0_9MICO</name>
<evidence type="ECO:0000313" key="1">
    <source>
        <dbReference type="EMBL" id="QTE30946.1"/>
    </source>
</evidence>
<dbReference type="RefSeq" id="WP_227425324.1">
    <property type="nucleotide sequence ID" value="NZ_CP071868.1"/>
</dbReference>
<keyword evidence="2" id="KW-1185">Reference proteome</keyword>
<accession>A0A8A4ZKB0</accession>